<dbReference type="InterPro" id="IPR052336">
    <property type="entry name" value="MlaD_Phospholipid_Transporter"/>
</dbReference>
<dbReference type="OrthoDB" id="9774928at2"/>
<accession>A0A1I0YKQ1</accession>
<dbReference type="STRING" id="490629.SAMN05216266_105126"/>
<dbReference type="Pfam" id="PF11887">
    <property type="entry name" value="Mce4_CUP1"/>
    <property type="match status" value="1"/>
</dbReference>
<evidence type="ECO:0000313" key="6">
    <source>
        <dbReference type="Proteomes" id="UP000243799"/>
    </source>
</evidence>
<sequence>MTRPTRLRWAALASVTVMTATGCAFSSEDIPLPFSDGSDDNAYSITVEMAQINNLVKNAEVMYNDVIVGSIKNIEFEDWRAILTLGINGEVELPGNIIAKSGQKSLLGAEFLDLSTPEGEQAAGDLRPGSTIPVQRTGAYPETEEVLSALSVVLNGGGLQQVRTITTELNNVFRGRTDDTRELLDNLDVLVSQLNGHSEGIVQALEGLEQLSTTLNDHTDQLDNALDHLPAGIAVLNENRPQLTRTLTALADLSDVGTSVLNSTRDDLLRNLRDLQPIVGQLANADTDLIESLSILLTFPFPGNTLDGAAKGDFANNFVTLDLRLSTLQENFLTGVPILGNLPPLGVGSSDSQPALQAPLGRPDQPDQSQAPAQSERPPSDGSVRTTEPPPPSDPVPGLLGAILGGDK</sequence>
<dbReference type="NCBIfam" id="TIGR00996">
    <property type="entry name" value="Mtu_fam_mce"/>
    <property type="match status" value="1"/>
</dbReference>
<evidence type="ECO:0000259" key="4">
    <source>
        <dbReference type="Pfam" id="PF11887"/>
    </source>
</evidence>
<dbReference type="InterPro" id="IPR003399">
    <property type="entry name" value="Mce/MlaD"/>
</dbReference>
<feature type="domain" description="Mce/MlaD" evidence="3">
    <location>
        <begin position="42"/>
        <end position="116"/>
    </location>
</feature>
<dbReference type="InterPro" id="IPR024516">
    <property type="entry name" value="Mce_C"/>
</dbReference>
<feature type="signal peptide" evidence="2">
    <location>
        <begin position="1"/>
        <end position="26"/>
    </location>
</feature>
<dbReference type="GO" id="GO:0005576">
    <property type="term" value="C:extracellular region"/>
    <property type="evidence" value="ECO:0007669"/>
    <property type="project" value="TreeGrafter"/>
</dbReference>
<evidence type="ECO:0000259" key="3">
    <source>
        <dbReference type="Pfam" id="PF02470"/>
    </source>
</evidence>
<dbReference type="EMBL" id="FOKG01000005">
    <property type="protein sequence ID" value="SFB13376.1"/>
    <property type="molecule type" value="Genomic_DNA"/>
</dbReference>
<keyword evidence="2" id="KW-0732">Signal</keyword>
<dbReference type="PROSITE" id="PS51257">
    <property type="entry name" value="PROKAR_LIPOPROTEIN"/>
    <property type="match status" value="1"/>
</dbReference>
<gene>
    <name evidence="5" type="ORF">SAMN05216266_105126</name>
</gene>
<organism evidence="5 6">
    <name type="scientific">Amycolatopsis marina</name>
    <dbReference type="NCBI Taxonomy" id="490629"/>
    <lineage>
        <taxon>Bacteria</taxon>
        <taxon>Bacillati</taxon>
        <taxon>Actinomycetota</taxon>
        <taxon>Actinomycetes</taxon>
        <taxon>Pseudonocardiales</taxon>
        <taxon>Pseudonocardiaceae</taxon>
        <taxon>Amycolatopsis</taxon>
    </lineage>
</organism>
<dbReference type="Proteomes" id="UP000243799">
    <property type="component" value="Unassembled WGS sequence"/>
</dbReference>
<feature type="compositionally biased region" description="Low complexity" evidence="1">
    <location>
        <begin position="366"/>
        <end position="375"/>
    </location>
</feature>
<evidence type="ECO:0000256" key="2">
    <source>
        <dbReference type="SAM" id="SignalP"/>
    </source>
</evidence>
<evidence type="ECO:0000313" key="5">
    <source>
        <dbReference type="EMBL" id="SFB13376.1"/>
    </source>
</evidence>
<feature type="domain" description="Mammalian cell entry C-terminal" evidence="4">
    <location>
        <begin position="125"/>
        <end position="284"/>
    </location>
</feature>
<dbReference type="PANTHER" id="PTHR33371">
    <property type="entry name" value="INTERMEMBRANE PHOSPHOLIPID TRANSPORT SYSTEM BINDING PROTEIN MLAD-RELATED"/>
    <property type="match status" value="1"/>
</dbReference>
<dbReference type="AlphaFoldDB" id="A0A1I0YKQ1"/>
<dbReference type="PANTHER" id="PTHR33371:SF15">
    <property type="entry name" value="LIPOPROTEIN LPRN"/>
    <property type="match status" value="1"/>
</dbReference>
<dbReference type="InterPro" id="IPR005693">
    <property type="entry name" value="Mce"/>
</dbReference>
<keyword evidence="6" id="KW-1185">Reference proteome</keyword>
<dbReference type="Pfam" id="PF02470">
    <property type="entry name" value="MlaD"/>
    <property type="match status" value="1"/>
</dbReference>
<name>A0A1I0YKQ1_9PSEU</name>
<feature type="region of interest" description="Disordered" evidence="1">
    <location>
        <begin position="345"/>
        <end position="408"/>
    </location>
</feature>
<reference evidence="6" key="1">
    <citation type="submission" date="2016-10" db="EMBL/GenBank/DDBJ databases">
        <authorList>
            <person name="Varghese N."/>
            <person name="Submissions S."/>
        </authorList>
    </citation>
    <scope>NUCLEOTIDE SEQUENCE [LARGE SCALE GENOMIC DNA]</scope>
    <source>
        <strain evidence="6">CGMCC 4.3568</strain>
    </source>
</reference>
<feature type="chain" id="PRO_5017410012" evidence="2">
    <location>
        <begin position="27"/>
        <end position="408"/>
    </location>
</feature>
<dbReference type="RefSeq" id="WP_091672355.1">
    <property type="nucleotide sequence ID" value="NZ_FOKG01000005.1"/>
</dbReference>
<protein>
    <submittedName>
        <fullName evidence="5">Phospholipid/cholesterol/gamma-HCH transport system substrate-binding protein</fullName>
    </submittedName>
</protein>
<evidence type="ECO:0000256" key="1">
    <source>
        <dbReference type="SAM" id="MobiDB-lite"/>
    </source>
</evidence>
<proteinExistence type="predicted"/>